<proteinExistence type="predicted"/>
<evidence type="ECO:0000313" key="3">
    <source>
        <dbReference type="Proteomes" id="UP001217044"/>
    </source>
</evidence>
<keyword evidence="3" id="KW-1185">Reference proteome</keyword>
<reference evidence="2 3" key="1">
    <citation type="submission" date="2022-12" db="EMBL/GenBank/DDBJ databases">
        <title>Genome Sequence of Deinococcus aquaticus Type Strain PB314.</title>
        <authorList>
            <person name="Albert C."/>
            <person name="Hill J."/>
            <person name="Boren L."/>
            <person name="Scholz-Ng S."/>
            <person name="Fatema N."/>
            <person name="Grosso R."/>
            <person name="Soboslay E."/>
            <person name="Tuohy J."/>
        </authorList>
    </citation>
    <scope>NUCLEOTIDE SEQUENCE [LARGE SCALE GENOMIC DNA]</scope>
    <source>
        <strain evidence="2 3">PB-314</strain>
    </source>
</reference>
<dbReference type="RefSeq" id="WP_273988829.1">
    <property type="nucleotide sequence ID" value="NZ_BAABQT010000001.1"/>
</dbReference>
<evidence type="ECO:0000313" key="2">
    <source>
        <dbReference type="EMBL" id="WDA58667.1"/>
    </source>
</evidence>
<name>A0ABY7V0H0_9DEIO</name>
<sequence length="252" mass="26274">MTQPAPTHTRRLPVRLLAACLLLGSPGGAAAPQAVTFQPGPGDVFRDVPDVGDLGLWLLTGSPGAPLKRAVWNGEPYQGRTLREPINLILIDRFARTPEQATARMNAALAAAGFTPTGGFGSGPGGYHALLNGELRAQHPATPGQAYSDGPPGAYNHHGVTFGPYRVGGSFVFTGAFNGADHRPDQTGATPAGAGTQVFNNYMVARESLAAALDRSSVFHKKGYFDLQAIIDTPTETTADSDGCAVVLVARD</sequence>
<keyword evidence="1" id="KW-0732">Signal</keyword>
<evidence type="ECO:0000256" key="1">
    <source>
        <dbReference type="SAM" id="SignalP"/>
    </source>
</evidence>
<dbReference type="EMBL" id="CP115165">
    <property type="protein sequence ID" value="WDA58667.1"/>
    <property type="molecule type" value="Genomic_DNA"/>
</dbReference>
<feature type="chain" id="PRO_5046408462" evidence="1">
    <location>
        <begin position="31"/>
        <end position="252"/>
    </location>
</feature>
<organism evidence="2 3">
    <name type="scientific">Deinococcus aquaticus</name>
    <dbReference type="NCBI Taxonomy" id="328692"/>
    <lineage>
        <taxon>Bacteria</taxon>
        <taxon>Thermotogati</taxon>
        <taxon>Deinococcota</taxon>
        <taxon>Deinococci</taxon>
        <taxon>Deinococcales</taxon>
        <taxon>Deinococcaceae</taxon>
        <taxon>Deinococcus</taxon>
    </lineage>
</organism>
<dbReference type="Proteomes" id="UP001217044">
    <property type="component" value="Chromosome"/>
</dbReference>
<accession>A0ABY7V0H0</accession>
<gene>
    <name evidence="2" type="ORF">M8445_00150</name>
</gene>
<feature type="signal peptide" evidence="1">
    <location>
        <begin position="1"/>
        <end position="30"/>
    </location>
</feature>
<protein>
    <submittedName>
        <fullName evidence="2">Uncharacterized protein</fullName>
    </submittedName>
</protein>